<reference evidence="3" key="1">
    <citation type="submission" date="2020-01" db="EMBL/GenBank/DDBJ databases">
        <authorList>
            <person name="Meier V. D."/>
            <person name="Meier V D."/>
        </authorList>
    </citation>
    <scope>NUCLEOTIDE SEQUENCE</scope>
    <source>
        <strain evidence="3">HLG_WM_MAG_10</strain>
    </source>
</reference>
<feature type="signal peptide" evidence="2">
    <location>
        <begin position="1"/>
        <end position="24"/>
    </location>
</feature>
<evidence type="ECO:0008006" key="4">
    <source>
        <dbReference type="Google" id="ProtNLM"/>
    </source>
</evidence>
<accession>A0A6S6S7T8</accession>
<dbReference type="EMBL" id="CACVAQ010000020">
    <property type="protein sequence ID" value="CAA6799060.1"/>
    <property type="molecule type" value="Genomic_DNA"/>
</dbReference>
<gene>
    <name evidence="3" type="ORF">HELGO_WM10298</name>
</gene>
<organism evidence="3">
    <name type="scientific">uncultured Aureispira sp</name>
    <dbReference type="NCBI Taxonomy" id="1331704"/>
    <lineage>
        <taxon>Bacteria</taxon>
        <taxon>Pseudomonadati</taxon>
        <taxon>Bacteroidota</taxon>
        <taxon>Saprospiria</taxon>
        <taxon>Saprospirales</taxon>
        <taxon>Saprospiraceae</taxon>
        <taxon>Aureispira</taxon>
        <taxon>environmental samples</taxon>
    </lineage>
</organism>
<feature type="chain" id="PRO_5028310475" description="Gingipain domain-containing protein" evidence="2">
    <location>
        <begin position="25"/>
        <end position="336"/>
    </location>
</feature>
<sequence length="336" mass="38060">MMQFYYILLFLATSFCACNSITKAEETTTTYTTNLDRSVLSDTAIEQDSNLPESQQPTTLNKDDKYTSFDRTSIEANLKAKVANKQPLVVHLFVPLCDNEHQGIVPTTASLGNGFSLRSNLYWATTNGVKRYFKEKKHWKLLQSIKNVYKDSVVLERVIFRRTYPNQATVYIIADAYRGDKMLATLNHFSRAMSNNYSKKITLPDSSRIDIHGGADLVVFNGHNGFLDFAEDIPTKFYNTTNSKKDMVAIACFANEYFEREALRAQAYPIVRAKSTLHPGAFIVSAIIDDWAMLQPVEEMRLSAGSAYCNIHNCSVQTSKNLFYKGWCPENLDSSF</sequence>
<proteinExistence type="predicted"/>
<keyword evidence="2" id="KW-0732">Signal</keyword>
<evidence type="ECO:0000256" key="1">
    <source>
        <dbReference type="SAM" id="MobiDB-lite"/>
    </source>
</evidence>
<feature type="region of interest" description="Disordered" evidence="1">
    <location>
        <begin position="46"/>
        <end position="65"/>
    </location>
</feature>
<evidence type="ECO:0000256" key="2">
    <source>
        <dbReference type="SAM" id="SignalP"/>
    </source>
</evidence>
<evidence type="ECO:0000313" key="3">
    <source>
        <dbReference type="EMBL" id="CAA6799060.1"/>
    </source>
</evidence>
<feature type="compositionally biased region" description="Polar residues" evidence="1">
    <location>
        <begin position="46"/>
        <end position="60"/>
    </location>
</feature>
<protein>
    <recommendedName>
        <fullName evidence="4">Gingipain domain-containing protein</fullName>
    </recommendedName>
</protein>
<name>A0A6S6S7T8_9BACT</name>
<dbReference type="AlphaFoldDB" id="A0A6S6S7T8"/>